<dbReference type="Pfam" id="PF03629">
    <property type="entry name" value="SASA"/>
    <property type="match status" value="1"/>
</dbReference>
<dbReference type="Pfam" id="PF08305">
    <property type="entry name" value="NPCBM"/>
    <property type="match status" value="1"/>
</dbReference>
<dbReference type="InterPro" id="IPR052940">
    <property type="entry name" value="Carb_Esterase_6"/>
</dbReference>
<dbReference type="InterPro" id="IPR038637">
    <property type="entry name" value="NPCBM_sf"/>
</dbReference>
<dbReference type="InterPro" id="IPR005181">
    <property type="entry name" value="SASA"/>
</dbReference>
<dbReference type="Gene3D" id="3.40.50.1110">
    <property type="entry name" value="SGNH hydrolase"/>
    <property type="match status" value="1"/>
</dbReference>
<dbReference type="SMART" id="SM00776">
    <property type="entry name" value="NPCBM"/>
    <property type="match status" value="1"/>
</dbReference>
<keyword evidence="1" id="KW-0378">Hydrolase</keyword>
<dbReference type="KEGG" id="pbap:Pla133_12220"/>
<evidence type="ECO:0000313" key="4">
    <source>
        <dbReference type="Proteomes" id="UP000316921"/>
    </source>
</evidence>
<proteinExistence type="predicted"/>
<dbReference type="SUPFAM" id="SSF52266">
    <property type="entry name" value="SGNH hydrolase"/>
    <property type="match status" value="1"/>
</dbReference>
<dbReference type="InterPro" id="IPR008979">
    <property type="entry name" value="Galactose-bd-like_sf"/>
</dbReference>
<dbReference type="RefSeq" id="WP_145063460.1">
    <property type="nucleotide sequence ID" value="NZ_CP036287.1"/>
</dbReference>
<evidence type="ECO:0000313" key="3">
    <source>
        <dbReference type="EMBL" id="QDU66156.1"/>
    </source>
</evidence>
<dbReference type="Proteomes" id="UP000316921">
    <property type="component" value="Chromosome"/>
</dbReference>
<gene>
    <name evidence="3" type="ORF">Pla133_12220</name>
</gene>
<name>A0A518BGS1_9BACT</name>
<organism evidence="3 4">
    <name type="scientific">Engelhardtia mirabilis</name>
    <dbReference type="NCBI Taxonomy" id="2528011"/>
    <lineage>
        <taxon>Bacteria</taxon>
        <taxon>Pseudomonadati</taxon>
        <taxon>Planctomycetota</taxon>
        <taxon>Planctomycetia</taxon>
        <taxon>Planctomycetia incertae sedis</taxon>
        <taxon>Engelhardtia</taxon>
    </lineage>
</organism>
<accession>A0A518BGS1</accession>
<keyword evidence="4" id="KW-1185">Reference proteome</keyword>
<evidence type="ECO:0000256" key="1">
    <source>
        <dbReference type="ARBA" id="ARBA00022801"/>
    </source>
</evidence>
<dbReference type="InterPro" id="IPR036514">
    <property type="entry name" value="SGNH_hydro_sf"/>
</dbReference>
<dbReference type="PANTHER" id="PTHR31988">
    <property type="entry name" value="ESTERASE, PUTATIVE (DUF303)-RELATED"/>
    <property type="match status" value="1"/>
</dbReference>
<sequence length="441" mass="47170">MLSLALALTLLAPPVQESAPAPTKVFLLAGQSNMEGYTSSAWVREYAPELVEPRDDVWCSWRGACGPLAPGTGYEVGLELSLGRALGERFEAPVLLVKVAVGGTTLSDDWRPPSTVARVGGEIGYLYKAMAQRLRRVLSQPQAACPEALAGGSFELGGFVWLQGESDSFEGREHGYEASLRELIADVRAATATPALPVVVVQINDSGAWDDNGGGGPVVRAAQADVVAADPRAALVVTSDLDPGYHYTDGDHVTIGYRVAQALWPLLEVPAPTDLEALHAAWAEQERLFFPGRGPRPPLPQLHLSDLDWLSATSGWGGDPRRDQSIEGRPLSLDGEAFARGIGTHAESDIVFALEPGYGRFVAVAGLDDEVAGRAVCSVVFQVLIDGEVAVSSPTLRTQERWHFDLPIFEGAEQLTLRVLEADSGIDSDHADWVDCGFIAR</sequence>
<dbReference type="GO" id="GO:0016788">
    <property type="term" value="F:hydrolase activity, acting on ester bonds"/>
    <property type="evidence" value="ECO:0007669"/>
    <property type="project" value="UniProtKB-ARBA"/>
</dbReference>
<dbReference type="PANTHER" id="PTHR31988:SF19">
    <property type="entry name" value="9-O-ACETYL-N-ACETYLNEURAMINIC ACID DEACETYLASE-RELATED"/>
    <property type="match status" value="1"/>
</dbReference>
<reference evidence="3 4" key="1">
    <citation type="submission" date="2019-02" db="EMBL/GenBank/DDBJ databases">
        <title>Deep-cultivation of Planctomycetes and their phenomic and genomic characterization uncovers novel biology.</title>
        <authorList>
            <person name="Wiegand S."/>
            <person name="Jogler M."/>
            <person name="Boedeker C."/>
            <person name="Pinto D."/>
            <person name="Vollmers J."/>
            <person name="Rivas-Marin E."/>
            <person name="Kohn T."/>
            <person name="Peeters S.H."/>
            <person name="Heuer A."/>
            <person name="Rast P."/>
            <person name="Oberbeckmann S."/>
            <person name="Bunk B."/>
            <person name="Jeske O."/>
            <person name="Meyerdierks A."/>
            <person name="Storesund J.E."/>
            <person name="Kallscheuer N."/>
            <person name="Luecker S."/>
            <person name="Lage O.M."/>
            <person name="Pohl T."/>
            <person name="Merkel B.J."/>
            <person name="Hornburger P."/>
            <person name="Mueller R.-W."/>
            <person name="Bruemmer F."/>
            <person name="Labrenz M."/>
            <person name="Spormann A.M."/>
            <person name="Op den Camp H."/>
            <person name="Overmann J."/>
            <person name="Amann R."/>
            <person name="Jetten M.S.M."/>
            <person name="Mascher T."/>
            <person name="Medema M.H."/>
            <person name="Devos D.P."/>
            <person name="Kaster A.-K."/>
            <person name="Ovreas L."/>
            <person name="Rohde M."/>
            <person name="Galperin M.Y."/>
            <person name="Jogler C."/>
        </authorList>
    </citation>
    <scope>NUCLEOTIDE SEQUENCE [LARGE SCALE GENOMIC DNA]</scope>
    <source>
        <strain evidence="3 4">Pla133</strain>
    </source>
</reference>
<protein>
    <submittedName>
        <fullName evidence="3">NPCBM/NEW2 domain protein</fullName>
    </submittedName>
</protein>
<dbReference type="EMBL" id="CP036287">
    <property type="protein sequence ID" value="QDU66156.1"/>
    <property type="molecule type" value="Genomic_DNA"/>
</dbReference>
<dbReference type="InterPro" id="IPR013222">
    <property type="entry name" value="Glyco_hyd_98_carb-bd"/>
</dbReference>
<dbReference type="AlphaFoldDB" id="A0A518BGS1"/>
<dbReference type="Gene3D" id="2.60.120.1060">
    <property type="entry name" value="NPCBM/NEW2 domain"/>
    <property type="match status" value="1"/>
</dbReference>
<dbReference type="SUPFAM" id="SSF49785">
    <property type="entry name" value="Galactose-binding domain-like"/>
    <property type="match status" value="1"/>
</dbReference>
<feature type="domain" description="Glycosyl hydrolase family 98 putative carbohydrate-binding module" evidence="2">
    <location>
        <begin position="298"/>
        <end position="440"/>
    </location>
</feature>
<evidence type="ECO:0000259" key="2">
    <source>
        <dbReference type="SMART" id="SM00776"/>
    </source>
</evidence>